<feature type="region of interest" description="Disordered" evidence="1">
    <location>
        <begin position="45"/>
        <end position="74"/>
    </location>
</feature>
<proteinExistence type="predicted"/>
<protein>
    <submittedName>
        <fullName evidence="3">Uncharacterized protein</fullName>
    </submittedName>
</protein>
<feature type="compositionally biased region" description="Low complexity" evidence="1">
    <location>
        <begin position="52"/>
        <end position="63"/>
    </location>
</feature>
<reference evidence="3 4" key="1">
    <citation type="submission" date="2020-02" db="EMBL/GenBank/DDBJ databases">
        <authorList>
            <person name="Chaudhuri R."/>
        </authorList>
    </citation>
    <scope>NUCLEOTIDE SEQUENCE [LARGE SCALE GENOMIC DNA]</scope>
    <source>
        <strain evidence="3">SFB21</strain>
    </source>
</reference>
<evidence type="ECO:0000256" key="1">
    <source>
        <dbReference type="SAM" id="MobiDB-lite"/>
    </source>
</evidence>
<dbReference type="EMBL" id="CADDTS010000032">
    <property type="protein sequence ID" value="CAB1216127.1"/>
    <property type="molecule type" value="Genomic_DNA"/>
</dbReference>
<dbReference type="AlphaFoldDB" id="A0A811GFH1"/>
<sequence length="74" mass="7718">MKFTKTLLATTLTLAATGTFAATTDKQQKEEAKVIVSTQELPVTPVTEGVTAQPSSSQPASEAAVEENPTKPAQ</sequence>
<feature type="chain" id="PRO_5032556817" evidence="2">
    <location>
        <begin position="22"/>
        <end position="74"/>
    </location>
</feature>
<gene>
    <name evidence="3" type="ORF">SFB21_1872</name>
</gene>
<comment type="caution">
    <text evidence="3">The sequence shown here is derived from an EMBL/GenBank/DDBJ whole genome shotgun (WGS) entry which is preliminary data.</text>
</comment>
<keyword evidence="2" id="KW-0732">Signal</keyword>
<dbReference type="RefSeq" id="WP_174559757.1">
    <property type="nucleotide sequence ID" value="NZ_CADDTS010000032.1"/>
</dbReference>
<feature type="signal peptide" evidence="2">
    <location>
        <begin position="1"/>
        <end position="21"/>
    </location>
</feature>
<evidence type="ECO:0000313" key="3">
    <source>
        <dbReference type="EMBL" id="CAB1216127.1"/>
    </source>
</evidence>
<evidence type="ECO:0000256" key="2">
    <source>
        <dbReference type="SAM" id="SignalP"/>
    </source>
</evidence>
<dbReference type="Proteomes" id="UP000489961">
    <property type="component" value="Unassembled WGS sequence"/>
</dbReference>
<accession>A0A811GFH1</accession>
<name>A0A811GFH1_9GAMM</name>
<evidence type="ECO:0000313" key="4">
    <source>
        <dbReference type="Proteomes" id="UP000489961"/>
    </source>
</evidence>
<organism evidence="3 4">
    <name type="scientific">Acinetobacter bouvetii</name>
    <dbReference type="NCBI Taxonomy" id="202951"/>
    <lineage>
        <taxon>Bacteria</taxon>
        <taxon>Pseudomonadati</taxon>
        <taxon>Pseudomonadota</taxon>
        <taxon>Gammaproteobacteria</taxon>
        <taxon>Moraxellales</taxon>
        <taxon>Moraxellaceae</taxon>
        <taxon>Acinetobacter</taxon>
    </lineage>
</organism>